<keyword evidence="1" id="KW-0805">Transcription regulation</keyword>
<dbReference type="Proteomes" id="UP000032740">
    <property type="component" value="Chromosome"/>
</dbReference>
<keyword evidence="6" id="KW-1185">Reference proteome</keyword>
<dbReference type="HOGENOM" id="CLU_000445_81_1_14"/>
<name>U4KS60_ALTPJ</name>
<protein>
    <submittedName>
        <fullName evidence="5">Transcriptional regulator, AraC</fullName>
    </submittedName>
</protein>
<evidence type="ECO:0000256" key="2">
    <source>
        <dbReference type="ARBA" id="ARBA00023125"/>
    </source>
</evidence>
<proteinExistence type="predicted"/>
<evidence type="ECO:0000256" key="3">
    <source>
        <dbReference type="ARBA" id="ARBA00023163"/>
    </source>
</evidence>
<dbReference type="Gene3D" id="1.10.10.60">
    <property type="entry name" value="Homeodomain-like"/>
    <property type="match status" value="2"/>
</dbReference>
<dbReference type="Pfam" id="PF12833">
    <property type="entry name" value="HTH_18"/>
    <property type="match status" value="1"/>
</dbReference>
<dbReference type="PROSITE" id="PS00041">
    <property type="entry name" value="HTH_ARAC_FAMILY_1"/>
    <property type="match status" value="1"/>
</dbReference>
<dbReference type="PANTHER" id="PTHR47504:SF5">
    <property type="entry name" value="RIGHT ORIGIN-BINDING PROTEIN"/>
    <property type="match status" value="1"/>
</dbReference>
<dbReference type="AlphaFoldDB" id="U4KS60"/>
<dbReference type="RefSeq" id="WP_030003635.1">
    <property type="nucleotide sequence ID" value="NC_022538.1"/>
</dbReference>
<keyword evidence="2" id="KW-0238">DNA-binding</keyword>
<dbReference type="GO" id="GO:0043565">
    <property type="term" value="F:sequence-specific DNA binding"/>
    <property type="evidence" value="ECO:0007669"/>
    <property type="project" value="InterPro"/>
</dbReference>
<dbReference type="PANTHER" id="PTHR47504">
    <property type="entry name" value="RIGHT ORIGIN-BINDING PROTEIN"/>
    <property type="match status" value="1"/>
</dbReference>
<dbReference type="PRINTS" id="PR00032">
    <property type="entry name" value="HTHARAC"/>
</dbReference>
<evidence type="ECO:0000313" key="6">
    <source>
        <dbReference type="Proteomes" id="UP000032740"/>
    </source>
</evidence>
<dbReference type="EMBL" id="FO681347">
    <property type="protein sequence ID" value="CCV64751.1"/>
    <property type="molecule type" value="Genomic_DNA"/>
</dbReference>
<dbReference type="KEGG" id="apal:BN85411740"/>
<dbReference type="InterPro" id="IPR018062">
    <property type="entry name" value="HTH_AraC-typ_CS"/>
</dbReference>
<gene>
    <name evidence="5" type="ORF">BN85411740</name>
</gene>
<dbReference type="InterPro" id="IPR018060">
    <property type="entry name" value="HTH_AraC"/>
</dbReference>
<dbReference type="SMART" id="SM00342">
    <property type="entry name" value="HTH_ARAC"/>
    <property type="match status" value="1"/>
</dbReference>
<dbReference type="InterPro" id="IPR009057">
    <property type="entry name" value="Homeodomain-like_sf"/>
</dbReference>
<dbReference type="InterPro" id="IPR011256">
    <property type="entry name" value="Reg_factor_effector_dom_sf"/>
</dbReference>
<evidence type="ECO:0000313" key="5">
    <source>
        <dbReference type="EMBL" id="CCV64751.1"/>
    </source>
</evidence>
<evidence type="ECO:0000256" key="1">
    <source>
        <dbReference type="ARBA" id="ARBA00023015"/>
    </source>
</evidence>
<sequence>MHAWESIQETVDYIEDNIRKDIEINELASIAKLSPFYYQRLFTRLIKKPVREYIKLRKLARASIDLKNKKKLVSIVSLEYGFLNHETFTRAFKNTYGITPLEYRKKDLELDNFEKPDLLLNYVMVDEGVPLITEGLVLEYNKMTLDKEIRFIGVTGYFKFESGKMSGERPGISGPALIWKNFFEEKNKIPNKKEPRMIGVSYHGDAKDGYSTYFCGIEPDLNYKNSKLDQFILPVREYLVCRFEAQSLYELTTVAMSKVMKHTRFWLREHGLRADGFFPEIYPHIEKNDVIYMELWIPFIKR</sequence>
<dbReference type="STRING" id="1318466.BN85411740"/>
<dbReference type="OrthoDB" id="9816011at2"/>
<dbReference type="PROSITE" id="PS01124">
    <property type="entry name" value="HTH_ARAC_FAMILY_2"/>
    <property type="match status" value="1"/>
</dbReference>
<dbReference type="InterPro" id="IPR020449">
    <property type="entry name" value="Tscrpt_reg_AraC-type_HTH"/>
</dbReference>
<dbReference type="GO" id="GO:0003700">
    <property type="term" value="F:DNA-binding transcription factor activity"/>
    <property type="evidence" value="ECO:0007669"/>
    <property type="project" value="InterPro"/>
</dbReference>
<dbReference type="SUPFAM" id="SSF46689">
    <property type="entry name" value="Homeodomain-like"/>
    <property type="match status" value="2"/>
</dbReference>
<dbReference type="InterPro" id="IPR050959">
    <property type="entry name" value="MarA-like"/>
</dbReference>
<dbReference type="Gene3D" id="3.20.80.10">
    <property type="entry name" value="Regulatory factor, effector binding domain"/>
    <property type="match status" value="1"/>
</dbReference>
<reference evidence="5 6" key="1">
    <citation type="journal article" date="2013" name="J. Mol. Microbiol. Biotechnol.">
        <title>Analysis of the Complete Genomes of Acholeplasma brassicae , A. palmae and A. laidlawii and Their Comparison to the Obligate Parasites from ' Candidatus Phytoplasma'.</title>
        <authorList>
            <person name="Kube M."/>
            <person name="Siewert C."/>
            <person name="Migdoll A.M."/>
            <person name="Duduk B."/>
            <person name="Holz S."/>
            <person name="Rabus R."/>
            <person name="Seemuller E."/>
            <person name="Mitrovic J."/>
            <person name="Muller I."/>
            <person name="Buttner C."/>
            <person name="Reinhardt R."/>
        </authorList>
    </citation>
    <scope>NUCLEOTIDE SEQUENCE [LARGE SCALE GENOMIC DNA]</scope>
    <source>
        <strain evidence="5 6">J233</strain>
    </source>
</reference>
<organism evidence="5 6">
    <name type="scientific">Alteracholeplasma palmae (strain ATCC 49389 / J233)</name>
    <name type="common">Acholeplasma palmae</name>
    <dbReference type="NCBI Taxonomy" id="1318466"/>
    <lineage>
        <taxon>Bacteria</taxon>
        <taxon>Bacillati</taxon>
        <taxon>Mycoplasmatota</taxon>
        <taxon>Mollicutes</taxon>
        <taxon>Acholeplasmatales</taxon>
        <taxon>Acholeplasmataceae</taxon>
        <taxon>Acholeplasma</taxon>
    </lineage>
</organism>
<keyword evidence="3" id="KW-0804">Transcription</keyword>
<evidence type="ECO:0000259" key="4">
    <source>
        <dbReference type="PROSITE" id="PS01124"/>
    </source>
</evidence>
<accession>U4KS60</accession>
<feature type="domain" description="HTH araC/xylS-type" evidence="4">
    <location>
        <begin position="8"/>
        <end position="106"/>
    </location>
</feature>